<gene>
    <name evidence="2" type="ORF">KTA_39780</name>
</gene>
<dbReference type="InterPro" id="IPR027417">
    <property type="entry name" value="P-loop_NTPase"/>
</dbReference>
<proteinExistence type="predicted"/>
<dbReference type="Gene3D" id="3.40.50.300">
    <property type="entry name" value="P-loop containing nucleotide triphosphate hydrolases"/>
    <property type="match status" value="1"/>
</dbReference>
<reference evidence="2" key="1">
    <citation type="submission" date="2018-12" db="EMBL/GenBank/DDBJ databases">
        <title>Novel natural products biosynthetic potential of the class Ktedonobacteria.</title>
        <authorList>
            <person name="Zheng Y."/>
            <person name="Saitou A."/>
            <person name="Wang C.M."/>
            <person name="Toyoda A."/>
            <person name="Minakuchi Y."/>
            <person name="Sekiguchi Y."/>
            <person name="Ueda K."/>
            <person name="Takano H."/>
            <person name="Sakai Y."/>
            <person name="Yokota A."/>
            <person name="Yabe S."/>
        </authorList>
    </citation>
    <scope>NUCLEOTIDE SEQUENCE</scope>
    <source>
        <strain evidence="2">A3-2</strain>
    </source>
</reference>
<dbReference type="SUPFAM" id="SSF52540">
    <property type="entry name" value="P-loop containing nucleoside triphosphate hydrolases"/>
    <property type="match status" value="1"/>
</dbReference>
<dbReference type="NCBIfam" id="TIGR03878">
    <property type="entry name" value="thermo_KaiC_2"/>
    <property type="match status" value="1"/>
</dbReference>
<dbReference type="AlphaFoldDB" id="A0A455T8L3"/>
<evidence type="ECO:0000313" key="2">
    <source>
        <dbReference type="EMBL" id="BBH95779.1"/>
    </source>
</evidence>
<dbReference type="InterPro" id="IPR022373">
    <property type="entry name" value="KaiC_containing"/>
</dbReference>
<dbReference type="InterPro" id="IPR010624">
    <property type="entry name" value="KaiC_dom"/>
</dbReference>
<dbReference type="Pfam" id="PF06745">
    <property type="entry name" value="ATPase"/>
    <property type="match status" value="1"/>
</dbReference>
<dbReference type="InterPro" id="IPR014774">
    <property type="entry name" value="KaiC-like_dom"/>
</dbReference>
<dbReference type="EMBL" id="AP019377">
    <property type="protein sequence ID" value="BBH95779.1"/>
    <property type="molecule type" value="Genomic_DNA"/>
</dbReference>
<dbReference type="PANTHER" id="PTHR42926:SF1">
    <property type="entry name" value="CIRCADIAN CLOCK OSCILLATOR PROTEIN KAIC 1"/>
    <property type="match status" value="1"/>
</dbReference>
<sequence>METQAETGQRKVIKESLGTLAHFSQEAPVISGVPSGVEGLDNLFFLLTRDERGQVSVKPLGGYPQGSVLQITGVPDSGKSLMAEQFALKQATMGHSCCFVTVEQPAPFLIAGLRQRALALAIDERLIEERIVIIDAASHATLREDPTALSDTLAYALKQYRCRSVVIDSVTGLYEAREMQARQIVRFLYHFLKKWRQTALLISQKRSGHEDLSAEAAGGYAVGHIVDGTIVLFKREIMSPYDERWYRLPFGSVIRLCRIDGCRLAGHDTRVHLVDISEAGLIKVGPPLTQAKGGEEQT</sequence>
<name>A0A455T8L3_9CHLR</name>
<feature type="domain" description="KaiC" evidence="1">
    <location>
        <begin position="31"/>
        <end position="298"/>
    </location>
</feature>
<dbReference type="PANTHER" id="PTHR42926">
    <property type="match status" value="1"/>
</dbReference>
<dbReference type="PROSITE" id="PS51146">
    <property type="entry name" value="KAIC"/>
    <property type="match status" value="1"/>
</dbReference>
<accession>A0A455T8L3</accession>
<dbReference type="GO" id="GO:0005524">
    <property type="term" value="F:ATP binding"/>
    <property type="evidence" value="ECO:0007669"/>
    <property type="project" value="InterPro"/>
</dbReference>
<organism evidence="2">
    <name type="scientific">Thermogemmatispora argillosa</name>
    <dbReference type="NCBI Taxonomy" id="2045280"/>
    <lineage>
        <taxon>Bacteria</taxon>
        <taxon>Bacillati</taxon>
        <taxon>Chloroflexota</taxon>
        <taxon>Ktedonobacteria</taxon>
        <taxon>Thermogemmatisporales</taxon>
        <taxon>Thermogemmatisporaceae</taxon>
        <taxon>Thermogemmatispora</taxon>
    </lineage>
</organism>
<evidence type="ECO:0000259" key="1">
    <source>
        <dbReference type="PROSITE" id="PS51146"/>
    </source>
</evidence>
<dbReference type="InterPro" id="IPR051347">
    <property type="entry name" value="Circadian_clock_KaiC-rel"/>
</dbReference>
<protein>
    <submittedName>
        <fullName evidence="2">KaiC domain-containing protein</fullName>
    </submittedName>
</protein>